<gene>
    <name evidence="10" type="ORF">LHA35_03900</name>
</gene>
<dbReference type="AlphaFoldDB" id="A0A9X1IAC3"/>
<reference evidence="10" key="1">
    <citation type="submission" date="2021-10" db="EMBL/GenBank/DDBJ databases">
        <title>Roseicella aerolatum sp. nov., isolated from aerosols of e-waste dismantling site.</title>
        <authorList>
            <person name="Qin T."/>
        </authorList>
    </citation>
    <scope>NUCLEOTIDE SEQUENCE</scope>
    <source>
        <strain evidence="10">GB24</strain>
    </source>
</reference>
<keyword evidence="3" id="KW-0597">Phosphoprotein</keyword>
<keyword evidence="8" id="KW-1133">Transmembrane helix</keyword>
<dbReference type="Gene3D" id="3.30.565.10">
    <property type="entry name" value="Histidine kinase-like ATPase, C-terminal domain"/>
    <property type="match status" value="1"/>
</dbReference>
<comment type="catalytic activity">
    <reaction evidence="1">
        <text>ATP + protein L-histidine = ADP + protein N-phospho-L-histidine.</text>
        <dbReference type="EC" id="2.7.13.3"/>
    </reaction>
</comment>
<dbReference type="SMART" id="SM00911">
    <property type="entry name" value="HWE_HK"/>
    <property type="match status" value="1"/>
</dbReference>
<dbReference type="GO" id="GO:0005524">
    <property type="term" value="F:ATP binding"/>
    <property type="evidence" value="ECO:0007669"/>
    <property type="project" value="UniProtKB-KW"/>
</dbReference>
<evidence type="ECO:0000256" key="5">
    <source>
        <dbReference type="ARBA" id="ARBA00022741"/>
    </source>
</evidence>
<dbReference type="PANTHER" id="PTHR41523">
    <property type="entry name" value="TWO-COMPONENT SYSTEM SENSOR PROTEIN"/>
    <property type="match status" value="1"/>
</dbReference>
<proteinExistence type="predicted"/>
<dbReference type="GO" id="GO:0004673">
    <property type="term" value="F:protein histidine kinase activity"/>
    <property type="evidence" value="ECO:0007669"/>
    <property type="project" value="UniProtKB-EC"/>
</dbReference>
<evidence type="ECO:0000256" key="8">
    <source>
        <dbReference type="SAM" id="Phobius"/>
    </source>
</evidence>
<evidence type="ECO:0000256" key="7">
    <source>
        <dbReference type="ARBA" id="ARBA00022840"/>
    </source>
</evidence>
<dbReference type="InterPro" id="IPR011102">
    <property type="entry name" value="Sig_transdc_His_kinase_HWE"/>
</dbReference>
<evidence type="ECO:0000256" key="6">
    <source>
        <dbReference type="ARBA" id="ARBA00022777"/>
    </source>
</evidence>
<sequence>MDRLTLLWANAGVMLVIAPMLLAIWAADRRLSPLGIWAAAMVLQAGSAVLFALRDSMPEAWAILGGNGLALLCAGLQCSAVRAAAGHPPSPRLVLPAALWLLACSLPAFYASLPARILLFSCLVAACDAATVRAFLRLPASLRPVPQLGIALFGLRGLIHALRAATLLLDPPAAIGIPPAGPRWLTEMLAYHMLLTYPAAGSLVILALVKGQAEQALGRAEQQRTLLIQELNHRVKNILATVQAMTLQTARRSDGDLVRFTRDYGARLNALARAHDLLNARAWTSVPARNAVEAALAPWLASGQIDILGQPAATLMPAAGQTLVLALHELATNATKYGALSRPEGRVMVTLWRDEQADGAAELRLSWQEAHGPPILAAPTRQGFGRRLLEQGLARQSGASVALDFRPTGLHGEIRLPLDRRAAGVGGPPEPVLSSDTIR</sequence>
<name>A0A9X1IAC3_9PROT</name>
<keyword evidence="4" id="KW-0808">Transferase</keyword>
<dbReference type="InterPro" id="IPR036890">
    <property type="entry name" value="HATPase_C_sf"/>
</dbReference>
<evidence type="ECO:0000256" key="1">
    <source>
        <dbReference type="ARBA" id="ARBA00000085"/>
    </source>
</evidence>
<keyword evidence="8" id="KW-0472">Membrane</keyword>
<feature type="transmembrane region" description="Helical" evidence="8">
    <location>
        <begin position="60"/>
        <end position="81"/>
    </location>
</feature>
<dbReference type="EMBL" id="JAJAQI010000004">
    <property type="protein sequence ID" value="MCB4820872.1"/>
    <property type="molecule type" value="Genomic_DNA"/>
</dbReference>
<evidence type="ECO:0000256" key="4">
    <source>
        <dbReference type="ARBA" id="ARBA00022679"/>
    </source>
</evidence>
<evidence type="ECO:0000313" key="10">
    <source>
        <dbReference type="EMBL" id="MCB4820872.1"/>
    </source>
</evidence>
<protein>
    <recommendedName>
        <fullName evidence="2">histidine kinase</fullName>
        <ecNumber evidence="2">2.7.13.3</ecNumber>
    </recommendedName>
</protein>
<evidence type="ECO:0000256" key="2">
    <source>
        <dbReference type="ARBA" id="ARBA00012438"/>
    </source>
</evidence>
<dbReference type="RefSeq" id="WP_226604754.1">
    <property type="nucleotide sequence ID" value="NZ_JAJAQI010000004.1"/>
</dbReference>
<keyword evidence="7" id="KW-0067">ATP-binding</keyword>
<keyword evidence="8" id="KW-0812">Transmembrane</keyword>
<feature type="transmembrane region" description="Helical" evidence="8">
    <location>
        <begin position="93"/>
        <end position="111"/>
    </location>
</feature>
<dbReference type="Pfam" id="PF07536">
    <property type="entry name" value="HWE_HK"/>
    <property type="match status" value="1"/>
</dbReference>
<feature type="transmembrane region" description="Helical" evidence="8">
    <location>
        <begin position="6"/>
        <end position="27"/>
    </location>
</feature>
<feature type="domain" description="Signal transduction histidine kinase HWE region" evidence="9">
    <location>
        <begin position="230"/>
        <end position="311"/>
    </location>
</feature>
<evidence type="ECO:0000313" key="11">
    <source>
        <dbReference type="Proteomes" id="UP001139311"/>
    </source>
</evidence>
<organism evidence="10 11">
    <name type="scientific">Roseicella aerolata</name>
    <dbReference type="NCBI Taxonomy" id="2883479"/>
    <lineage>
        <taxon>Bacteria</taxon>
        <taxon>Pseudomonadati</taxon>
        <taxon>Pseudomonadota</taxon>
        <taxon>Alphaproteobacteria</taxon>
        <taxon>Acetobacterales</taxon>
        <taxon>Roseomonadaceae</taxon>
        <taxon>Roseicella</taxon>
    </lineage>
</organism>
<keyword evidence="6 10" id="KW-0418">Kinase</keyword>
<keyword evidence="5" id="KW-0547">Nucleotide-binding</keyword>
<comment type="caution">
    <text evidence="10">The sequence shown here is derived from an EMBL/GenBank/DDBJ whole genome shotgun (WGS) entry which is preliminary data.</text>
</comment>
<dbReference type="EC" id="2.7.13.3" evidence="2"/>
<dbReference type="Proteomes" id="UP001139311">
    <property type="component" value="Unassembled WGS sequence"/>
</dbReference>
<evidence type="ECO:0000259" key="9">
    <source>
        <dbReference type="SMART" id="SM00911"/>
    </source>
</evidence>
<dbReference type="PANTHER" id="PTHR41523:SF8">
    <property type="entry name" value="ETHYLENE RESPONSE SENSOR PROTEIN"/>
    <property type="match status" value="1"/>
</dbReference>
<feature type="transmembrane region" description="Helical" evidence="8">
    <location>
        <begin position="34"/>
        <end position="54"/>
    </location>
</feature>
<accession>A0A9X1IAC3</accession>
<keyword evidence="11" id="KW-1185">Reference proteome</keyword>
<evidence type="ECO:0000256" key="3">
    <source>
        <dbReference type="ARBA" id="ARBA00022553"/>
    </source>
</evidence>